<dbReference type="Proteomes" id="UP000019199">
    <property type="component" value="Unassembled WGS sequence"/>
</dbReference>
<dbReference type="InterPro" id="IPR001173">
    <property type="entry name" value="Glyco_trans_2-like"/>
</dbReference>
<evidence type="ECO:0000256" key="8">
    <source>
        <dbReference type="ARBA" id="ARBA00022989"/>
    </source>
</evidence>
<dbReference type="CDD" id="cd06423">
    <property type="entry name" value="CESA_like"/>
    <property type="match status" value="1"/>
</dbReference>
<evidence type="ECO:0000256" key="9">
    <source>
        <dbReference type="ARBA" id="ARBA00023136"/>
    </source>
</evidence>
<dbReference type="Pfam" id="PF00535">
    <property type="entry name" value="Glycos_transf_2"/>
    <property type="match status" value="1"/>
</dbReference>
<accession>W1EYU8</accession>
<comment type="caution">
    <text evidence="13">The sequence shown here is derived from an EMBL/GenBank/DDBJ whole genome shotgun (WGS) entry which is preliminary data.</text>
</comment>
<evidence type="ECO:0000256" key="5">
    <source>
        <dbReference type="ARBA" id="ARBA00022676"/>
    </source>
</evidence>
<dbReference type="GO" id="GO:0008375">
    <property type="term" value="F:acetylglucosaminyltransferase activity"/>
    <property type="evidence" value="ECO:0007669"/>
    <property type="project" value="UniProtKB-UniRule"/>
</dbReference>
<protein>
    <recommendedName>
        <fullName evidence="3 10">Poly-beta-1,6-N-acetyl-D-glucosamine synthase</fullName>
        <shortName evidence="11">Poly-beta-1,6-GlcNAc synthase</shortName>
        <ecNumber evidence="11">2.4.1.-</ecNumber>
    </recommendedName>
</protein>
<keyword evidence="9 11" id="KW-0472">Membrane</keyword>
<dbReference type="Gene3D" id="3.90.550.10">
    <property type="entry name" value="Spore Coat Polysaccharide Biosynthesis Protein SpsA, Chain A"/>
    <property type="match status" value="1"/>
</dbReference>
<organism evidence="13 14">
    <name type="scientific">Escherichia coli ISC7</name>
    <dbReference type="NCBI Taxonomy" id="1432555"/>
    <lineage>
        <taxon>Bacteria</taxon>
        <taxon>Pseudomonadati</taxon>
        <taxon>Pseudomonadota</taxon>
        <taxon>Gammaproteobacteria</taxon>
        <taxon>Enterobacterales</taxon>
        <taxon>Enterobacteriaceae</taxon>
        <taxon>Escherichia</taxon>
    </lineage>
</organism>
<evidence type="ECO:0000256" key="2">
    <source>
        <dbReference type="ARBA" id="ARBA00006739"/>
    </source>
</evidence>
<dbReference type="PANTHER" id="PTHR43630">
    <property type="entry name" value="POLY-BETA-1,6-N-ACETYL-D-GLUCOSAMINE SYNTHASE"/>
    <property type="match status" value="1"/>
</dbReference>
<evidence type="ECO:0000256" key="6">
    <source>
        <dbReference type="ARBA" id="ARBA00022679"/>
    </source>
</evidence>
<dbReference type="EC" id="2.4.1.-" evidence="11"/>
<keyword evidence="7 11" id="KW-0812">Transmembrane</keyword>
<dbReference type="SUPFAM" id="SSF53448">
    <property type="entry name" value="Nucleotide-diphospho-sugar transferases"/>
    <property type="match status" value="1"/>
</dbReference>
<keyword evidence="5 11" id="KW-0328">Glycosyltransferase</keyword>
<proteinExistence type="inferred from homology"/>
<evidence type="ECO:0000256" key="10">
    <source>
        <dbReference type="NCBIfam" id="TIGR03937"/>
    </source>
</evidence>
<evidence type="ECO:0000256" key="7">
    <source>
        <dbReference type="ARBA" id="ARBA00022692"/>
    </source>
</evidence>
<dbReference type="AlphaFoldDB" id="W1EYU8"/>
<evidence type="ECO:0000256" key="1">
    <source>
        <dbReference type="ARBA" id="ARBA00004651"/>
    </source>
</evidence>
<dbReference type="PANTHER" id="PTHR43630:SF1">
    <property type="entry name" value="POLY-BETA-1,6-N-ACETYL-D-GLUCOSAMINE SYNTHASE"/>
    <property type="match status" value="1"/>
</dbReference>
<dbReference type="GO" id="GO:0005886">
    <property type="term" value="C:plasma membrane"/>
    <property type="evidence" value="ECO:0007669"/>
    <property type="project" value="UniProtKB-SubCell"/>
</dbReference>
<keyword evidence="6 11" id="KW-0808">Transferase</keyword>
<comment type="subcellular location">
    <subcellularLocation>
        <location evidence="1 11">Cell membrane</location>
        <topology evidence="1 11">Multi-pass membrane protein</topology>
    </subcellularLocation>
</comment>
<feature type="domain" description="Glycosyltransferase 2-like" evidence="12">
    <location>
        <begin position="3"/>
        <end position="161"/>
    </location>
</feature>
<dbReference type="InterPro" id="IPR029044">
    <property type="entry name" value="Nucleotide-diphossugar_trans"/>
</dbReference>
<keyword evidence="4 11" id="KW-1003">Cell membrane</keyword>
<dbReference type="NCBIfam" id="TIGR03937">
    <property type="entry name" value="PgaC_IcaA"/>
    <property type="match status" value="1"/>
</dbReference>
<sequence length="357" mass="40815">MRRKNVEETIHAALAQRYENIEVIAVNDGSTDKTRAILDRMAAQIPHLRVIHLAQNQGKAIALKTGAAAAKSEYLVCIDGDALLDRDAAAYIVEPMLYNPRVGAVTGNPRIRTRSTLVGKIQVGEYSSIIGLIKRTQRIYGNVFTVSGVIAAFRRSALAEVGYWSDDMITEDIDISWKLQLNQWTIFYEPRALCWILMPETLKGLWKQRLRWAQGGAEVFLKNMTRLWRKENFRMWPLFFEYCLTTIWAFTCLVGFIIYAVQLAGVPLNIELTHIAATHTAGILLCTLCLLQFIVSLMIENRYEHNLTSSLFWIIWFPVIFWMLSLATTLVSFTRVMLMPKKQRARWVSPDRGILRG</sequence>
<evidence type="ECO:0000256" key="3">
    <source>
        <dbReference type="ARBA" id="ARBA00017381"/>
    </source>
</evidence>
<reference evidence="13 14" key="1">
    <citation type="submission" date="2013-10" db="EMBL/GenBank/DDBJ databases">
        <title>Antibiotic resistance diversity of beta-lactamase producers in the General Hospital Vienna.</title>
        <authorList>
            <person name="Barisic I."/>
            <person name="Mitteregger D."/>
            <person name="Hirschl A.M."/>
            <person name="Noehammer C."/>
            <person name="Wiesinger-Mayr H."/>
        </authorList>
    </citation>
    <scope>NUCLEOTIDE SEQUENCE [LARGE SCALE GENOMIC DNA]</scope>
    <source>
        <strain evidence="13 14">ISC7</strain>
    </source>
</reference>
<feature type="transmembrane region" description="Helical" evidence="11">
    <location>
        <begin position="311"/>
        <end position="333"/>
    </location>
</feature>
<feature type="transmembrane region" description="Helical" evidence="11">
    <location>
        <begin position="281"/>
        <end position="299"/>
    </location>
</feature>
<feature type="transmembrane region" description="Helical" evidence="11">
    <location>
        <begin position="239"/>
        <end position="261"/>
    </location>
</feature>
<dbReference type="EMBL" id="CBWN010000081">
    <property type="protein sequence ID" value="CDL27324.1"/>
    <property type="molecule type" value="Genomic_DNA"/>
</dbReference>
<evidence type="ECO:0000256" key="11">
    <source>
        <dbReference type="RuleBase" id="RU364028"/>
    </source>
</evidence>
<evidence type="ECO:0000313" key="13">
    <source>
        <dbReference type="EMBL" id="CDL27324.1"/>
    </source>
</evidence>
<evidence type="ECO:0000256" key="4">
    <source>
        <dbReference type="ARBA" id="ARBA00022475"/>
    </source>
</evidence>
<dbReference type="InterPro" id="IPR023853">
    <property type="entry name" value="PGA_PgaC/IcaA"/>
</dbReference>
<dbReference type="GO" id="GO:0043708">
    <property type="term" value="P:cell adhesion involved in biofilm formation"/>
    <property type="evidence" value="ECO:0007669"/>
    <property type="project" value="InterPro"/>
</dbReference>
<keyword evidence="8 11" id="KW-1133">Transmembrane helix</keyword>
<name>W1EYU8_ECOLX</name>
<comment type="caution">
    <text evidence="11">Lacks conserved residue(s) required for the propagation of feature annotation.</text>
</comment>
<evidence type="ECO:0000313" key="14">
    <source>
        <dbReference type="Proteomes" id="UP000019199"/>
    </source>
</evidence>
<comment type="similarity">
    <text evidence="2 11">Belongs to the glycosyltransferase 2 family.</text>
</comment>
<evidence type="ECO:0000259" key="12">
    <source>
        <dbReference type="Pfam" id="PF00535"/>
    </source>
</evidence>